<evidence type="ECO:0000313" key="1">
    <source>
        <dbReference type="EMBL" id="CAJ1399190.1"/>
    </source>
</evidence>
<dbReference type="Proteomes" id="UP001178507">
    <property type="component" value="Unassembled WGS sequence"/>
</dbReference>
<protein>
    <submittedName>
        <fullName evidence="1">Uncharacterized protein</fullName>
    </submittedName>
</protein>
<evidence type="ECO:0000313" key="2">
    <source>
        <dbReference type="Proteomes" id="UP001178507"/>
    </source>
</evidence>
<reference evidence="1" key="1">
    <citation type="submission" date="2023-08" db="EMBL/GenBank/DDBJ databases">
        <authorList>
            <person name="Chen Y."/>
            <person name="Shah S."/>
            <person name="Dougan E. K."/>
            <person name="Thang M."/>
            <person name="Chan C."/>
        </authorList>
    </citation>
    <scope>NUCLEOTIDE SEQUENCE</scope>
</reference>
<dbReference type="AlphaFoldDB" id="A0AA36J400"/>
<organism evidence="1 2">
    <name type="scientific">Effrenium voratum</name>
    <dbReference type="NCBI Taxonomy" id="2562239"/>
    <lineage>
        <taxon>Eukaryota</taxon>
        <taxon>Sar</taxon>
        <taxon>Alveolata</taxon>
        <taxon>Dinophyceae</taxon>
        <taxon>Suessiales</taxon>
        <taxon>Symbiodiniaceae</taxon>
        <taxon>Effrenium</taxon>
    </lineage>
</organism>
<keyword evidence="2" id="KW-1185">Reference proteome</keyword>
<comment type="caution">
    <text evidence="1">The sequence shown here is derived from an EMBL/GenBank/DDBJ whole genome shotgun (WGS) entry which is preliminary data.</text>
</comment>
<dbReference type="EMBL" id="CAUJNA010003327">
    <property type="protein sequence ID" value="CAJ1399190.1"/>
    <property type="molecule type" value="Genomic_DNA"/>
</dbReference>
<accession>A0AA36J400</accession>
<proteinExistence type="predicted"/>
<gene>
    <name evidence="1" type="ORF">EVOR1521_LOCUS22767</name>
</gene>
<sequence length="164" mass="17752">MSRWVEVRSAEEADSSELRAESLPLPFEPHWPPDLLATAAEAFCARVRHHANTTNGAWAGMGRPWTISLEPWLEAKVALGVHSAQVARALGASGSGAEAYCAQVAAQFGPGEKWRRCGGRWAVEEAAKEFAPDDPRLVINYRKVYDVACISLGPCGHEDPNVSA</sequence>
<name>A0AA36J400_9DINO</name>